<keyword evidence="2" id="KW-1185">Reference proteome</keyword>
<proteinExistence type="predicted"/>
<evidence type="ECO:0000313" key="2">
    <source>
        <dbReference type="Proteomes" id="UP000789375"/>
    </source>
</evidence>
<comment type="caution">
    <text evidence="1">The sequence shown here is derived from an EMBL/GenBank/DDBJ whole genome shotgun (WGS) entry which is preliminary data.</text>
</comment>
<accession>A0A9N9CY86</accession>
<protein>
    <submittedName>
        <fullName evidence="1">2078_t:CDS:1</fullName>
    </submittedName>
</protein>
<reference evidence="1" key="1">
    <citation type="submission" date="2021-06" db="EMBL/GenBank/DDBJ databases">
        <authorList>
            <person name="Kallberg Y."/>
            <person name="Tangrot J."/>
            <person name="Rosling A."/>
        </authorList>
    </citation>
    <scope>NUCLEOTIDE SEQUENCE</scope>
    <source>
        <strain evidence="1">87-6 pot B 2015</strain>
    </source>
</reference>
<dbReference type="AlphaFoldDB" id="A0A9N9CY86"/>
<dbReference type="EMBL" id="CAJVPP010002953">
    <property type="protein sequence ID" value="CAG8616421.1"/>
    <property type="molecule type" value="Genomic_DNA"/>
</dbReference>
<dbReference type="Proteomes" id="UP000789375">
    <property type="component" value="Unassembled WGS sequence"/>
</dbReference>
<organism evidence="1 2">
    <name type="scientific">Funneliformis mosseae</name>
    <name type="common">Endomycorrhizal fungus</name>
    <name type="synonym">Glomus mosseae</name>
    <dbReference type="NCBI Taxonomy" id="27381"/>
    <lineage>
        <taxon>Eukaryota</taxon>
        <taxon>Fungi</taxon>
        <taxon>Fungi incertae sedis</taxon>
        <taxon>Mucoromycota</taxon>
        <taxon>Glomeromycotina</taxon>
        <taxon>Glomeromycetes</taxon>
        <taxon>Glomerales</taxon>
        <taxon>Glomeraceae</taxon>
        <taxon>Funneliformis</taxon>
    </lineage>
</organism>
<evidence type="ECO:0000313" key="1">
    <source>
        <dbReference type="EMBL" id="CAG8616421.1"/>
    </source>
</evidence>
<name>A0A9N9CY86_FUNMO</name>
<sequence length="44" mass="5030">LVGYSLCLVEDEPMCLLMEYSWNAMGRFACPRGRSRAGKREYVA</sequence>
<feature type="non-terminal residue" evidence="1">
    <location>
        <position position="1"/>
    </location>
</feature>
<gene>
    <name evidence="1" type="ORF">FMOSSE_LOCUS9741</name>
</gene>